<sequence>MTQREILTWDLFGTASRELAQTIADDGYEPDLIMSIARGGLIPAGAISYALGIKNVHVMNVEFYTGVDERLAMPVVLPPVPQPVDLSGATVLVIDDVADTGGTLDLVRTFCEGHVKQTRCAVIYEKPRSIVKCEYVWKRTDLWIDFPWSSQPEIVPDRP</sequence>
<feature type="domain" description="Phosphoribosyltransferase" evidence="3">
    <location>
        <begin position="3"/>
        <end position="149"/>
    </location>
</feature>
<protein>
    <recommendedName>
        <fullName evidence="3">Phosphoribosyltransferase domain-containing protein</fullName>
    </recommendedName>
</protein>
<evidence type="ECO:0000313" key="4">
    <source>
        <dbReference type="EMBL" id="TWE11844.1"/>
    </source>
</evidence>
<keyword evidence="2" id="KW-0808">Transferase</keyword>
<dbReference type="GO" id="GO:0016757">
    <property type="term" value="F:glycosyltransferase activity"/>
    <property type="evidence" value="ECO:0007669"/>
    <property type="project" value="UniProtKB-KW"/>
</dbReference>
<dbReference type="OrthoDB" id="307631at2"/>
<gene>
    <name evidence="4" type="ORF">BKA23_0635</name>
</gene>
<dbReference type="InterPro" id="IPR000836">
    <property type="entry name" value="PRTase_dom"/>
</dbReference>
<evidence type="ECO:0000313" key="5">
    <source>
        <dbReference type="Proteomes" id="UP000318297"/>
    </source>
</evidence>
<evidence type="ECO:0000256" key="1">
    <source>
        <dbReference type="ARBA" id="ARBA00022676"/>
    </source>
</evidence>
<accession>A0A561E8A0</accession>
<evidence type="ECO:0000259" key="3">
    <source>
        <dbReference type="Pfam" id="PF00156"/>
    </source>
</evidence>
<dbReference type="CDD" id="cd06223">
    <property type="entry name" value="PRTases_typeI"/>
    <property type="match status" value="1"/>
</dbReference>
<organism evidence="4 5">
    <name type="scientific">Rudaeicoccus suwonensis</name>
    <dbReference type="NCBI Taxonomy" id="657409"/>
    <lineage>
        <taxon>Bacteria</taxon>
        <taxon>Bacillati</taxon>
        <taxon>Actinomycetota</taxon>
        <taxon>Actinomycetes</taxon>
        <taxon>Micrococcales</taxon>
        <taxon>Dermacoccaceae</taxon>
        <taxon>Rudaeicoccus</taxon>
    </lineage>
</organism>
<dbReference type="AlphaFoldDB" id="A0A561E8A0"/>
<keyword evidence="5" id="KW-1185">Reference proteome</keyword>
<name>A0A561E8A0_9MICO</name>
<dbReference type="RefSeq" id="WP_145225375.1">
    <property type="nucleotide sequence ID" value="NZ_VIVQ01000001.1"/>
</dbReference>
<dbReference type="PANTHER" id="PTHR43363">
    <property type="entry name" value="HYPOXANTHINE PHOSPHORIBOSYLTRANSFERASE"/>
    <property type="match status" value="1"/>
</dbReference>
<dbReference type="EMBL" id="VIVQ01000001">
    <property type="protein sequence ID" value="TWE11844.1"/>
    <property type="molecule type" value="Genomic_DNA"/>
</dbReference>
<evidence type="ECO:0000256" key="2">
    <source>
        <dbReference type="ARBA" id="ARBA00022679"/>
    </source>
</evidence>
<reference evidence="4 5" key="1">
    <citation type="submission" date="2019-06" db="EMBL/GenBank/DDBJ databases">
        <title>Sequencing the genomes of 1000 actinobacteria strains.</title>
        <authorList>
            <person name="Klenk H.-P."/>
        </authorList>
    </citation>
    <scope>NUCLEOTIDE SEQUENCE [LARGE SCALE GENOMIC DNA]</scope>
    <source>
        <strain evidence="4 5">DSM 19560</strain>
    </source>
</reference>
<comment type="caution">
    <text evidence="4">The sequence shown here is derived from an EMBL/GenBank/DDBJ whole genome shotgun (WGS) entry which is preliminary data.</text>
</comment>
<dbReference type="Pfam" id="PF00156">
    <property type="entry name" value="Pribosyltran"/>
    <property type="match status" value="1"/>
</dbReference>
<dbReference type="Gene3D" id="3.40.50.2020">
    <property type="match status" value="1"/>
</dbReference>
<dbReference type="PANTHER" id="PTHR43363:SF1">
    <property type="entry name" value="HYPOXANTHINE-GUANINE PHOSPHORIBOSYLTRANSFERASE"/>
    <property type="match status" value="1"/>
</dbReference>
<dbReference type="Proteomes" id="UP000318297">
    <property type="component" value="Unassembled WGS sequence"/>
</dbReference>
<dbReference type="SUPFAM" id="SSF53271">
    <property type="entry name" value="PRTase-like"/>
    <property type="match status" value="1"/>
</dbReference>
<keyword evidence="1" id="KW-0328">Glycosyltransferase</keyword>
<proteinExistence type="predicted"/>
<dbReference type="InterPro" id="IPR029057">
    <property type="entry name" value="PRTase-like"/>
</dbReference>